<dbReference type="Proteomes" id="UP000247409">
    <property type="component" value="Unassembled WGS sequence"/>
</dbReference>
<evidence type="ECO:0000313" key="2">
    <source>
        <dbReference type="EMBL" id="PXF49123.1"/>
    </source>
</evidence>
<evidence type="ECO:0008006" key="4">
    <source>
        <dbReference type="Google" id="ProtNLM"/>
    </source>
</evidence>
<evidence type="ECO:0000256" key="1">
    <source>
        <dbReference type="SAM" id="MobiDB-lite"/>
    </source>
</evidence>
<dbReference type="STRING" id="448386.A0A2V3J488"/>
<sequence length="285" mass="30930">MHWDDYVQPLVYAYNNLVHRSTGTTPFEITLVRAPPPYIVVLQDTGIPQDVTGKMTSAQAKRYSRKRIDSKLKAPQTHFGKAQKRYKADFDKSICFVRKFSPGDYVYLDRPPKEKHLAEDIAAKLVPRSTGPYRVIKSTGHTVTIDRDGLQDILSTDRVSMAPRPSGGAIHHPTRSASVPQAIAGTSPRILTPPPPAQCALSTPVVDATLSRLPLPSGPTTSTAPPGIRAVTADRLGPQINKAGPQGAVAEDLAQQAAVRGLDHGERGRKTVSSEDGYGAFEDMY</sequence>
<gene>
    <name evidence="2" type="ORF">BWQ96_01072</name>
</gene>
<comment type="caution">
    <text evidence="2">The sequence shown here is derived from an EMBL/GenBank/DDBJ whole genome shotgun (WGS) entry which is preliminary data.</text>
</comment>
<proteinExistence type="predicted"/>
<dbReference type="OrthoDB" id="433924at2759"/>
<protein>
    <recommendedName>
        <fullName evidence="4">Integrase catalytic domain-containing protein</fullName>
    </recommendedName>
</protein>
<dbReference type="AlphaFoldDB" id="A0A2V3J488"/>
<name>A0A2V3J488_9FLOR</name>
<accession>A0A2V3J488</accession>
<dbReference type="EMBL" id="NBIV01000008">
    <property type="protein sequence ID" value="PXF49123.1"/>
    <property type="molecule type" value="Genomic_DNA"/>
</dbReference>
<organism evidence="2 3">
    <name type="scientific">Gracilariopsis chorda</name>
    <dbReference type="NCBI Taxonomy" id="448386"/>
    <lineage>
        <taxon>Eukaryota</taxon>
        <taxon>Rhodophyta</taxon>
        <taxon>Florideophyceae</taxon>
        <taxon>Rhodymeniophycidae</taxon>
        <taxon>Gracilariales</taxon>
        <taxon>Gracilariaceae</taxon>
        <taxon>Gracilariopsis</taxon>
    </lineage>
</organism>
<keyword evidence="3" id="KW-1185">Reference proteome</keyword>
<evidence type="ECO:0000313" key="3">
    <source>
        <dbReference type="Proteomes" id="UP000247409"/>
    </source>
</evidence>
<feature type="region of interest" description="Disordered" evidence="1">
    <location>
        <begin position="264"/>
        <end position="285"/>
    </location>
</feature>
<feature type="compositionally biased region" description="Basic and acidic residues" evidence="1">
    <location>
        <begin position="264"/>
        <end position="273"/>
    </location>
</feature>
<reference evidence="2 3" key="1">
    <citation type="journal article" date="2018" name="Mol. Biol. Evol.">
        <title>Analysis of the draft genome of the red seaweed Gracilariopsis chorda provides insights into genome size evolution in Rhodophyta.</title>
        <authorList>
            <person name="Lee J."/>
            <person name="Yang E.C."/>
            <person name="Graf L."/>
            <person name="Yang J.H."/>
            <person name="Qiu H."/>
            <person name="Zel Zion U."/>
            <person name="Chan C.X."/>
            <person name="Stephens T.G."/>
            <person name="Weber A.P.M."/>
            <person name="Boo G.H."/>
            <person name="Boo S.M."/>
            <person name="Kim K.M."/>
            <person name="Shin Y."/>
            <person name="Jung M."/>
            <person name="Lee S.J."/>
            <person name="Yim H.S."/>
            <person name="Lee J.H."/>
            <person name="Bhattacharya D."/>
            <person name="Yoon H.S."/>
        </authorList>
    </citation>
    <scope>NUCLEOTIDE SEQUENCE [LARGE SCALE GENOMIC DNA]</scope>
    <source>
        <strain evidence="2 3">SKKU-2015</strain>
        <tissue evidence="2">Whole body</tissue>
    </source>
</reference>